<dbReference type="PANTHER" id="PTHR10742:SF410">
    <property type="entry name" value="LYSINE-SPECIFIC HISTONE DEMETHYLASE 2"/>
    <property type="match status" value="1"/>
</dbReference>
<organism evidence="2 3">
    <name type="scientific">Pachysolen tannophilus NRRL Y-2460</name>
    <dbReference type="NCBI Taxonomy" id="669874"/>
    <lineage>
        <taxon>Eukaryota</taxon>
        <taxon>Fungi</taxon>
        <taxon>Dikarya</taxon>
        <taxon>Ascomycota</taxon>
        <taxon>Saccharomycotina</taxon>
        <taxon>Pichiomycetes</taxon>
        <taxon>Pachysolenaceae</taxon>
        <taxon>Pachysolen</taxon>
    </lineage>
</organism>
<proteinExistence type="predicted"/>
<name>A0A1E4U0H9_PACTA</name>
<dbReference type="Pfam" id="PF13450">
    <property type="entry name" value="NAD_binding_8"/>
    <property type="match status" value="1"/>
</dbReference>
<gene>
    <name evidence="2" type="ORF">PACTADRAFT_47410</name>
</gene>
<dbReference type="SUPFAM" id="SSF51905">
    <property type="entry name" value="FAD/NAD(P)-binding domain"/>
    <property type="match status" value="1"/>
</dbReference>
<dbReference type="STRING" id="669874.A0A1E4U0H9"/>
<sequence length="472" mass="52587">MSNRNHKVIIIGSGISGIKAAIELHKKGIDTLILEARDRIGGRAYTVESPVTKVKYDLGCCWFHCTGFNPLFKNSLNAGNVEYCFDDSSIAFISNEGYIPGSYNLGPVVDEMKLFASKFENGESLNLHTLSNHYIFENKNVLTKQQIRYAPQLLRLLEVPNGVSWDMVSGSKSIAPYGGRDAFVKNCYETVLNNELKGYPVNEKILTNKVVSAIEKKDSKIIITTTGNEIFTSDYVIVTIPQPLLTLSKGEEGSIEFKPSLPRTITDNFPKTKSVSLNKVIFEFDQVFWPEDIEKFITIGKVDEDFSEKIIENKIDVTDLKVDIEAFDVLGAKTPETWEFPTLVANLFAIKKLPSLMFLIPSPASLYLEKYPDQRWTLLKPLIAKIAKLEESQLPEPINTIGSSWSSDPFSRGSISGIPPDGLIVNEGLIEGFGNIRFAGEHTIYEGHGCAHGAWLSGLREANHILDRLNTK</sequence>
<dbReference type="EMBL" id="KV454011">
    <property type="protein sequence ID" value="ODV97499.1"/>
    <property type="molecule type" value="Genomic_DNA"/>
</dbReference>
<feature type="domain" description="Amine oxidase" evidence="1">
    <location>
        <begin position="199"/>
        <end position="466"/>
    </location>
</feature>
<protein>
    <recommendedName>
        <fullName evidence="1">Amine oxidase domain-containing protein</fullName>
    </recommendedName>
</protein>
<dbReference type="Gene3D" id="3.50.50.60">
    <property type="entry name" value="FAD/NAD(P)-binding domain"/>
    <property type="match status" value="1"/>
</dbReference>
<reference evidence="3" key="1">
    <citation type="submission" date="2016-05" db="EMBL/GenBank/DDBJ databases">
        <title>Comparative genomics of biotechnologically important yeasts.</title>
        <authorList>
            <consortium name="DOE Joint Genome Institute"/>
            <person name="Riley R."/>
            <person name="Haridas S."/>
            <person name="Wolfe K.H."/>
            <person name="Lopes M.R."/>
            <person name="Hittinger C.T."/>
            <person name="Goker M."/>
            <person name="Salamov A."/>
            <person name="Wisecaver J."/>
            <person name="Long T.M."/>
            <person name="Aerts A.L."/>
            <person name="Barry K."/>
            <person name="Choi C."/>
            <person name="Clum A."/>
            <person name="Coughlan A.Y."/>
            <person name="Deshpande S."/>
            <person name="Douglass A.P."/>
            <person name="Hanson S.J."/>
            <person name="Klenk H.-P."/>
            <person name="Labutti K."/>
            <person name="Lapidus A."/>
            <person name="Lindquist E."/>
            <person name="Lipzen A."/>
            <person name="Meier-Kolthoff J.P."/>
            <person name="Ohm R.A."/>
            <person name="Otillar R.P."/>
            <person name="Pangilinan J."/>
            <person name="Peng Y."/>
            <person name="Rokas A."/>
            <person name="Rosa C.A."/>
            <person name="Scheuner C."/>
            <person name="Sibirny A.A."/>
            <person name="Slot J.C."/>
            <person name="Stielow J.B."/>
            <person name="Sun H."/>
            <person name="Kurtzman C.P."/>
            <person name="Blackwell M."/>
            <person name="Grigoriev I.V."/>
            <person name="Jeffries T.W."/>
        </authorList>
    </citation>
    <scope>NUCLEOTIDE SEQUENCE [LARGE SCALE GENOMIC DNA]</scope>
    <source>
        <strain evidence="3">NRRL Y-2460</strain>
    </source>
</reference>
<dbReference type="InterPro" id="IPR050281">
    <property type="entry name" value="Flavin_monoamine_oxidase"/>
</dbReference>
<dbReference type="OrthoDB" id="5046242at2759"/>
<dbReference type="GO" id="GO:0016491">
    <property type="term" value="F:oxidoreductase activity"/>
    <property type="evidence" value="ECO:0007669"/>
    <property type="project" value="InterPro"/>
</dbReference>
<accession>A0A1E4U0H9</accession>
<dbReference type="PANTHER" id="PTHR10742">
    <property type="entry name" value="FLAVIN MONOAMINE OXIDASE"/>
    <property type="match status" value="1"/>
</dbReference>
<keyword evidence="3" id="KW-1185">Reference proteome</keyword>
<evidence type="ECO:0000313" key="3">
    <source>
        <dbReference type="Proteomes" id="UP000094236"/>
    </source>
</evidence>
<dbReference type="InterPro" id="IPR036188">
    <property type="entry name" value="FAD/NAD-bd_sf"/>
</dbReference>
<dbReference type="Pfam" id="PF01593">
    <property type="entry name" value="Amino_oxidase"/>
    <property type="match status" value="1"/>
</dbReference>
<evidence type="ECO:0000313" key="2">
    <source>
        <dbReference type="EMBL" id="ODV97499.1"/>
    </source>
</evidence>
<dbReference type="Proteomes" id="UP000094236">
    <property type="component" value="Unassembled WGS sequence"/>
</dbReference>
<dbReference type="InterPro" id="IPR002937">
    <property type="entry name" value="Amino_oxidase"/>
</dbReference>
<dbReference type="AlphaFoldDB" id="A0A1E4U0H9"/>
<evidence type="ECO:0000259" key="1">
    <source>
        <dbReference type="Pfam" id="PF01593"/>
    </source>
</evidence>
<dbReference type="Gene3D" id="3.90.660.10">
    <property type="match status" value="1"/>
</dbReference>
<dbReference type="SUPFAM" id="SSF54373">
    <property type="entry name" value="FAD-linked reductases, C-terminal domain"/>
    <property type="match status" value="1"/>
</dbReference>